<dbReference type="InterPro" id="IPR023214">
    <property type="entry name" value="HAD_sf"/>
</dbReference>
<dbReference type="InterPro" id="IPR006439">
    <property type="entry name" value="HAD-SF_hydro_IA"/>
</dbReference>
<dbReference type="GO" id="GO:0005829">
    <property type="term" value="C:cytosol"/>
    <property type="evidence" value="ECO:0007669"/>
    <property type="project" value="TreeGrafter"/>
</dbReference>
<accession>A0A2S5D1K7</accession>
<dbReference type="Gene3D" id="3.40.50.1000">
    <property type="entry name" value="HAD superfamily/HAD-like"/>
    <property type="match status" value="1"/>
</dbReference>
<sequence length="147" mass="17102">MPLELITLYKKISDENINEIKVFQDTLKVIEFLANENKIITIYTGKDWHRAKKILSYLEIDHYFDYILTSDKVEYPKPHPQGIFQIIKKFDVSPSKTLFIGDSAYDVYSSNAAKIDSVLVTWKKSMGQVQQLKPKYICSTPLELFKC</sequence>
<evidence type="ECO:0000256" key="1">
    <source>
        <dbReference type="ARBA" id="ARBA00022801"/>
    </source>
</evidence>
<dbReference type="Pfam" id="PF13419">
    <property type="entry name" value="HAD_2"/>
    <property type="match status" value="1"/>
</dbReference>
<keyword evidence="1 3" id="KW-0378">Hydrolase</keyword>
<reference evidence="3 4" key="1">
    <citation type="submission" date="2017-11" db="EMBL/GenBank/DDBJ databases">
        <title>Genome sequence of Lysinibacillus sphaericus, a lignin-degrading bacteria isolated from municipal solid waste soil.</title>
        <authorList>
            <person name="Persinoti G.F."/>
            <person name="Paixao D.A."/>
            <person name="Bugg T.D."/>
            <person name="Squina F.M."/>
        </authorList>
    </citation>
    <scope>NUCLEOTIDE SEQUENCE [LARGE SCALE GENOMIC DNA]</scope>
    <source>
        <strain evidence="3 4">A1</strain>
    </source>
</reference>
<gene>
    <name evidence="3" type="primary">gph_1</name>
    <name evidence="3" type="ORF">LYSIN_01727</name>
</gene>
<organism evidence="3 4">
    <name type="scientific">Lysinibacillus sphaericus</name>
    <name type="common">Bacillus sphaericus</name>
    <dbReference type="NCBI Taxonomy" id="1421"/>
    <lineage>
        <taxon>Bacteria</taxon>
        <taxon>Bacillati</taxon>
        <taxon>Bacillota</taxon>
        <taxon>Bacilli</taxon>
        <taxon>Bacillales</taxon>
        <taxon>Bacillaceae</taxon>
        <taxon>Lysinibacillus</taxon>
    </lineage>
</organism>
<dbReference type="PANTHER" id="PTHR43434">
    <property type="entry name" value="PHOSPHOGLYCOLATE PHOSPHATASE"/>
    <property type="match status" value="1"/>
</dbReference>
<dbReference type="NCBIfam" id="TIGR01549">
    <property type="entry name" value="HAD-SF-IA-v1"/>
    <property type="match status" value="1"/>
</dbReference>
<dbReference type="EC" id="3.1.3.18" evidence="3"/>
<proteinExistence type="predicted"/>
<dbReference type="GO" id="GO:0006281">
    <property type="term" value="P:DNA repair"/>
    <property type="evidence" value="ECO:0007669"/>
    <property type="project" value="TreeGrafter"/>
</dbReference>
<protein>
    <submittedName>
        <fullName evidence="3">Phosphoglycolate phosphatase</fullName>
        <ecNumber evidence="3">3.1.3.18</ecNumber>
    </submittedName>
</protein>
<dbReference type="PANTHER" id="PTHR43434:SF1">
    <property type="entry name" value="PHOSPHOGLYCOLATE PHOSPHATASE"/>
    <property type="match status" value="1"/>
</dbReference>
<evidence type="ECO:0000313" key="4">
    <source>
        <dbReference type="Proteomes" id="UP000237319"/>
    </source>
</evidence>
<comment type="caution">
    <text evidence="3">The sequence shown here is derived from an EMBL/GenBank/DDBJ whole genome shotgun (WGS) entry which is preliminary data.</text>
</comment>
<keyword evidence="2" id="KW-0460">Magnesium</keyword>
<dbReference type="GO" id="GO:0008967">
    <property type="term" value="F:phosphoglycolate phosphatase activity"/>
    <property type="evidence" value="ECO:0007669"/>
    <property type="project" value="UniProtKB-EC"/>
</dbReference>
<evidence type="ECO:0000256" key="2">
    <source>
        <dbReference type="ARBA" id="ARBA00022842"/>
    </source>
</evidence>
<dbReference type="EMBL" id="PGLV01000001">
    <property type="protein sequence ID" value="POZ56944.1"/>
    <property type="molecule type" value="Genomic_DNA"/>
</dbReference>
<keyword evidence="4" id="KW-1185">Reference proteome</keyword>
<dbReference type="SUPFAM" id="SSF56784">
    <property type="entry name" value="HAD-like"/>
    <property type="match status" value="1"/>
</dbReference>
<dbReference type="InterPro" id="IPR050155">
    <property type="entry name" value="HAD-like_hydrolase_sf"/>
</dbReference>
<evidence type="ECO:0000313" key="3">
    <source>
        <dbReference type="EMBL" id="POZ56944.1"/>
    </source>
</evidence>
<dbReference type="AlphaFoldDB" id="A0A2S5D1K7"/>
<dbReference type="InterPro" id="IPR041492">
    <property type="entry name" value="HAD_2"/>
</dbReference>
<dbReference type="InterPro" id="IPR036412">
    <property type="entry name" value="HAD-like_sf"/>
</dbReference>
<dbReference type="Proteomes" id="UP000237319">
    <property type="component" value="Unassembled WGS sequence"/>
</dbReference>
<name>A0A2S5D1K7_LYSSH</name>